<dbReference type="EMBL" id="CYYM01000004">
    <property type="protein sequence ID" value="CUN90209.1"/>
    <property type="molecule type" value="Genomic_DNA"/>
</dbReference>
<feature type="domain" description="DUF6382" evidence="1">
    <location>
        <begin position="6"/>
        <end position="156"/>
    </location>
</feature>
<evidence type="ECO:0000313" key="9">
    <source>
        <dbReference type="Proteomes" id="UP000472916"/>
    </source>
</evidence>
<dbReference type="InterPro" id="IPR045962">
    <property type="entry name" value="DUF6382"/>
</dbReference>
<dbReference type="EMBL" id="CYYY01000005">
    <property type="protein sequence ID" value="CUN78696.1"/>
    <property type="molecule type" value="Genomic_DNA"/>
</dbReference>
<accession>A0A174AQR2</accession>
<evidence type="ECO:0000313" key="4">
    <source>
        <dbReference type="EMBL" id="MZK10437.1"/>
    </source>
</evidence>
<dbReference type="Proteomes" id="UP000472916">
    <property type="component" value="Unassembled WGS sequence"/>
</dbReference>
<dbReference type="RefSeq" id="WP_055181469.1">
    <property type="nucleotide sequence ID" value="NZ_CABIWY010000005.1"/>
</dbReference>
<organism evidence="3 6">
    <name type="scientific">Dorea longicatena</name>
    <dbReference type="NCBI Taxonomy" id="88431"/>
    <lineage>
        <taxon>Bacteria</taxon>
        <taxon>Bacillati</taxon>
        <taxon>Bacillota</taxon>
        <taxon>Clostridia</taxon>
        <taxon>Lachnospirales</taxon>
        <taxon>Lachnospiraceae</taxon>
        <taxon>Dorea</taxon>
    </lineage>
</organism>
<gene>
    <name evidence="3" type="ORF">ERS852408_01129</name>
    <name evidence="2" type="ORF">ERS852423_01450</name>
    <name evidence="5" type="ORF">GT528_04670</name>
    <name evidence="4" type="ORF">GT576_08800</name>
</gene>
<dbReference type="Proteomes" id="UP000449249">
    <property type="component" value="Unassembled WGS sequence"/>
</dbReference>
<proteinExistence type="predicted"/>
<reference evidence="6 7" key="1">
    <citation type="submission" date="2015-09" db="EMBL/GenBank/DDBJ databases">
        <authorList>
            <consortium name="Pathogen Informatics"/>
        </authorList>
    </citation>
    <scope>NUCLEOTIDE SEQUENCE [LARGE SCALE GENOMIC DNA]</scope>
    <source>
        <strain evidence="3 6">2789STDY5608851</strain>
        <strain evidence="2 7">2789STDY5608866</strain>
    </source>
</reference>
<evidence type="ECO:0000313" key="6">
    <source>
        <dbReference type="Proteomes" id="UP000095380"/>
    </source>
</evidence>
<dbReference type="Proteomes" id="UP000095439">
    <property type="component" value="Unassembled WGS sequence"/>
</dbReference>
<dbReference type="EMBL" id="WWSC01000004">
    <property type="protein sequence ID" value="MZK41014.1"/>
    <property type="molecule type" value="Genomic_DNA"/>
</dbReference>
<name>A0A174AQR2_9FIRM</name>
<protein>
    <recommendedName>
        <fullName evidence="1">DUF6382 domain-containing protein</fullName>
    </recommendedName>
</protein>
<evidence type="ECO:0000259" key="1">
    <source>
        <dbReference type="Pfam" id="PF19909"/>
    </source>
</evidence>
<dbReference type="Proteomes" id="UP000095380">
    <property type="component" value="Unassembled WGS sequence"/>
</dbReference>
<sequence>MERKITIEEHVLYKEDYQMKMLKANSPEGFLHVGGRGVNGSSYYDYDVSGKVSMQAMYARAKLKAEDIRHFMEQLGNVLKEAERYLLDIHCILMDPEYIFYEEGRYYFCYYPLAKQDIWEKFHILTEYMVKVADYQEEECVRLAFLLHKETMEDNYSLEKLIAACEEKKKEETKIPDIRDIRKETMIDELLEERREKTSYYDTREHDWISEQEMGSSIMRETDNLWMPVKRFLNKHKKSKWGDWDGLHIEEEEL</sequence>
<evidence type="ECO:0000313" key="2">
    <source>
        <dbReference type="EMBL" id="CUN78696.1"/>
    </source>
</evidence>
<dbReference type="Pfam" id="PF19909">
    <property type="entry name" value="DUF6382"/>
    <property type="match status" value="1"/>
</dbReference>
<reference evidence="8 9" key="2">
    <citation type="journal article" date="2019" name="Nat. Med.">
        <title>A library of human gut bacterial isolates paired with longitudinal multiomics data enables mechanistic microbiome research.</title>
        <authorList>
            <person name="Poyet M."/>
            <person name="Groussin M."/>
            <person name="Gibbons S.M."/>
            <person name="Avila-Pacheco J."/>
            <person name="Jiang X."/>
            <person name="Kearney S.M."/>
            <person name="Perrotta A.R."/>
            <person name="Berdy B."/>
            <person name="Zhao S."/>
            <person name="Lieberman T.D."/>
            <person name="Swanson P.K."/>
            <person name="Smith M."/>
            <person name="Roesemann S."/>
            <person name="Alexander J.E."/>
            <person name="Rich S.A."/>
            <person name="Livny J."/>
            <person name="Vlamakis H."/>
            <person name="Clish C."/>
            <person name="Bullock K."/>
            <person name="Deik A."/>
            <person name="Scott J."/>
            <person name="Pierce K.A."/>
            <person name="Xavier R.J."/>
            <person name="Alm E.J."/>
        </authorList>
    </citation>
    <scope>NUCLEOTIDE SEQUENCE [LARGE SCALE GENOMIC DNA]</scope>
    <source>
        <strain evidence="4 8">BIOML-A1</strain>
        <strain evidence="5 9">BIOML-A6</strain>
    </source>
</reference>
<evidence type="ECO:0000313" key="3">
    <source>
        <dbReference type="EMBL" id="CUN90209.1"/>
    </source>
</evidence>
<evidence type="ECO:0000313" key="7">
    <source>
        <dbReference type="Proteomes" id="UP000095439"/>
    </source>
</evidence>
<dbReference type="EMBL" id="WWSH01000006">
    <property type="protein sequence ID" value="MZK10437.1"/>
    <property type="molecule type" value="Genomic_DNA"/>
</dbReference>
<evidence type="ECO:0000313" key="8">
    <source>
        <dbReference type="Proteomes" id="UP000449249"/>
    </source>
</evidence>
<dbReference type="AlphaFoldDB" id="A0A174AQR2"/>
<evidence type="ECO:0000313" key="5">
    <source>
        <dbReference type="EMBL" id="MZK41014.1"/>
    </source>
</evidence>